<reference evidence="15" key="3">
    <citation type="submission" date="2025-09" db="UniProtKB">
        <authorList>
            <consortium name="Ensembl"/>
        </authorList>
    </citation>
    <scope>IDENTIFICATION</scope>
</reference>
<dbReference type="Gene3D" id="3.30.499.10">
    <property type="entry name" value="Aconitase, domain 3"/>
    <property type="match status" value="2"/>
</dbReference>
<dbReference type="InterPro" id="IPR001030">
    <property type="entry name" value="Acoase/IPM_deHydtase_lsu_aba"/>
</dbReference>
<dbReference type="Ensembl" id="ENSGEVT00005028719.1">
    <property type="protein sequence ID" value="ENSGEVP00005027298.1"/>
    <property type="gene ID" value="ENSGEVG00005018642.1"/>
</dbReference>
<dbReference type="Proteomes" id="UP000694390">
    <property type="component" value="Chromosome 10"/>
</dbReference>
<evidence type="ECO:0000256" key="9">
    <source>
        <dbReference type="ARBA" id="ARBA00022843"/>
    </source>
</evidence>
<evidence type="ECO:0000256" key="2">
    <source>
        <dbReference type="ARBA" id="ARBA00003938"/>
    </source>
</evidence>
<dbReference type="PANTHER" id="PTHR11670">
    <property type="entry name" value="ACONITASE/IRON-RESPONSIVE ELEMENT FAMILY MEMBER"/>
    <property type="match status" value="1"/>
</dbReference>
<dbReference type="InterPro" id="IPR044137">
    <property type="entry name" value="AcnA_IRP_Swivel"/>
</dbReference>
<dbReference type="Gene3D" id="3.20.19.10">
    <property type="entry name" value="Aconitase, domain 4"/>
    <property type="match status" value="1"/>
</dbReference>
<keyword evidence="10" id="KW-0694">RNA-binding</keyword>
<dbReference type="Gene3D" id="3.40.1060.10">
    <property type="entry name" value="Aconitase, Domain 2"/>
    <property type="match status" value="1"/>
</dbReference>
<dbReference type="GO" id="GO:0030350">
    <property type="term" value="F:iron-responsive element binding"/>
    <property type="evidence" value="ECO:0007669"/>
    <property type="project" value="UniProtKB-ARBA"/>
</dbReference>
<keyword evidence="11" id="KW-0408">Iron</keyword>
<evidence type="ECO:0000256" key="5">
    <source>
        <dbReference type="ARBA" id="ARBA00015385"/>
    </source>
</evidence>
<dbReference type="InterPro" id="IPR015931">
    <property type="entry name" value="Acnase/IPM_dHydase_lsu_aba_1/3"/>
</dbReference>
<sequence>MDPARPECPFQYLIETLNDNPEKKFYNIAKLGGTKYDILPYSIRVLLETAVRNCDGFLVKKEDAMNILDWKTKQNNVEVPFYPARVLLQDFTGIPAMVDFAAMREAVKNLGGDPMKVHPACPTDLTVDHSLQIDFMLKNQEVEFGRNRERLQFFKWGSKVFRNVAVIPPGTGMAHQMNLEYLSRVVFEIKDFLYPDSVVGTDSHTTMVNGLGILGWGVGGIETEAVMLGMPVALTLPEVVGCELTGLASPLATSIDVVLSITKQLRQAGVAGKFVEFFGTGVSQLSVADRTTIANMCPEYGAILSFFPVDNVTLKHLKHTGKDEIKIIQIDLSSITPYVSGPKRPQDRVAITNMKSDFQACLNEKIGFKGFQIATEKQNDIVPVEYEGNEYRLSHGSVVIAAVISCTNNCNPSVMLAAGLLARKAVEAGLMVKPYIRTSLSPGSGMVTHYLSSSGVLPYLSKLGKFEVVGYGCSTCVGNTAPLPEAIRNAIKQGDLVACRLCDCVRANYLASPPLVVAYAIAGTVNIDFQTEPLGIDPNGKNIYLHDVWPTREELQQVEEEYVISSMFKELKEKMEKGNKRWNFLEAPESVLFPWDLKSTYIRCPSFFDKLVISLQPIENAHVLLYLGDSVTTDHISPAGSIARNSAAAKYLTNKGLTPREFNSYGARRGNDAVMTRGTFANIKLLNKFIGKPAPKTVHLPSGQMLDVFEAAELYQKEGIPLIILAGKKYGLGSSRDWTAKGPFLLGVKAVIAESYEKIHKGHLIGIGIAPLQFLPGENANVLGLTGKEQFSVSFPQELFPGITLDIKTNTGKVFSVIASFENNVETTIYKHGGILNYVARRFL</sequence>
<keyword evidence="9" id="KW-0832">Ubl conjugation</keyword>
<proteinExistence type="inferred from homology"/>
<feature type="domain" description="Aconitase A/isopropylmalate dehydratase small subunit swivel" evidence="14">
    <location>
        <begin position="649"/>
        <end position="775"/>
    </location>
</feature>
<evidence type="ECO:0000256" key="3">
    <source>
        <dbReference type="ARBA" id="ARBA00004496"/>
    </source>
</evidence>
<evidence type="ECO:0000256" key="7">
    <source>
        <dbReference type="ARBA" id="ARBA00022490"/>
    </source>
</evidence>
<dbReference type="CDD" id="cd01580">
    <property type="entry name" value="AcnA_IRP_Swivel"/>
    <property type="match status" value="1"/>
</dbReference>
<keyword evidence="6" id="KW-0004">4Fe-4S</keyword>
<dbReference type="InterPro" id="IPR015932">
    <property type="entry name" value="Aconitase_dom2"/>
</dbReference>
<reference evidence="15" key="2">
    <citation type="submission" date="2025-08" db="UniProtKB">
        <authorList>
            <consortium name="Ensembl"/>
        </authorList>
    </citation>
    <scope>IDENTIFICATION</scope>
</reference>
<dbReference type="FunFam" id="3.20.19.10:FF:000005">
    <property type="entry name" value="Iron-responsive element-binding protein 2"/>
    <property type="match status" value="1"/>
</dbReference>
<dbReference type="FunFam" id="3.30.499.10:FF:000005">
    <property type="entry name" value="cytoplasmic aconitate hydratase"/>
    <property type="match status" value="1"/>
</dbReference>
<dbReference type="InterPro" id="IPR000573">
    <property type="entry name" value="AconitaseA/IPMdHydase_ssu_swvl"/>
</dbReference>
<dbReference type="InterPro" id="IPR018136">
    <property type="entry name" value="Aconitase_4Fe-4S_BS"/>
</dbReference>
<comment type="subcellular location">
    <subcellularLocation>
        <location evidence="3">Cytoplasm</location>
    </subcellularLocation>
</comment>
<keyword evidence="8" id="KW-0479">Metal-binding</keyword>
<dbReference type="FunFam" id="3.30.499.10:FF:000011">
    <property type="entry name" value="Iron-responsive element binding protein 2"/>
    <property type="match status" value="1"/>
</dbReference>
<dbReference type="GO" id="GO:0017148">
    <property type="term" value="P:negative regulation of translation"/>
    <property type="evidence" value="ECO:0007669"/>
    <property type="project" value="UniProtKB-ARBA"/>
</dbReference>
<dbReference type="PROSITE" id="PS00450">
    <property type="entry name" value="ACONITASE_1"/>
    <property type="match status" value="1"/>
</dbReference>
<dbReference type="Pfam" id="PF00694">
    <property type="entry name" value="Aconitase_C"/>
    <property type="match status" value="1"/>
</dbReference>
<dbReference type="InterPro" id="IPR006249">
    <property type="entry name" value="Aconitase/IRP2"/>
</dbReference>
<keyword evidence="12" id="KW-0411">Iron-sulfur</keyword>
<dbReference type="PRINTS" id="PR00415">
    <property type="entry name" value="ACONITASE"/>
</dbReference>
<evidence type="ECO:0000256" key="10">
    <source>
        <dbReference type="ARBA" id="ARBA00022884"/>
    </source>
</evidence>
<evidence type="ECO:0000259" key="13">
    <source>
        <dbReference type="Pfam" id="PF00330"/>
    </source>
</evidence>
<dbReference type="AlphaFoldDB" id="A0A8C4YMR3"/>
<evidence type="ECO:0000256" key="6">
    <source>
        <dbReference type="ARBA" id="ARBA00022485"/>
    </source>
</evidence>
<reference evidence="15" key="1">
    <citation type="submission" date="2019-06" db="EMBL/GenBank/DDBJ databases">
        <title>G10K-VGP Goodes thornscrub tortoise genome, primary haplotype.</title>
        <authorList>
            <person name="Murphy B."/>
            <person name="Edwards T."/>
            <person name="Rhie A."/>
            <person name="Koren S."/>
            <person name="Phillippy A."/>
            <person name="Fedrigo O."/>
            <person name="Haase B."/>
            <person name="Mountcastle J."/>
            <person name="Lewin H."/>
            <person name="Damas J."/>
            <person name="Howe K."/>
            <person name="Formenti G."/>
            <person name="Myers G."/>
            <person name="Durbin R."/>
            <person name="Jarvis E.D."/>
        </authorList>
    </citation>
    <scope>NUCLEOTIDE SEQUENCE [LARGE SCALE GENOMIC DNA]</scope>
</reference>
<comment type="cofactor">
    <cofactor evidence="1">
        <name>[4Fe-4S] cluster</name>
        <dbReference type="ChEBI" id="CHEBI:49883"/>
    </cofactor>
</comment>
<evidence type="ECO:0000259" key="14">
    <source>
        <dbReference type="Pfam" id="PF00694"/>
    </source>
</evidence>
<keyword evidence="16" id="KW-1185">Reference proteome</keyword>
<organism evidence="15 16">
    <name type="scientific">Gopherus evgoodei</name>
    <name type="common">Goodes thornscrub tortoise</name>
    <dbReference type="NCBI Taxonomy" id="1825980"/>
    <lineage>
        <taxon>Eukaryota</taxon>
        <taxon>Metazoa</taxon>
        <taxon>Chordata</taxon>
        <taxon>Craniata</taxon>
        <taxon>Vertebrata</taxon>
        <taxon>Euteleostomi</taxon>
        <taxon>Archelosauria</taxon>
        <taxon>Testudinata</taxon>
        <taxon>Testudines</taxon>
        <taxon>Cryptodira</taxon>
        <taxon>Durocryptodira</taxon>
        <taxon>Testudinoidea</taxon>
        <taxon>Testudinidae</taxon>
        <taxon>Gopherus</taxon>
    </lineage>
</organism>
<evidence type="ECO:0000256" key="1">
    <source>
        <dbReference type="ARBA" id="ARBA00001966"/>
    </source>
</evidence>
<protein>
    <recommendedName>
        <fullName evidence="5">Iron-responsive element-binding protein 2</fullName>
    </recommendedName>
</protein>
<evidence type="ECO:0000256" key="4">
    <source>
        <dbReference type="ARBA" id="ARBA00007185"/>
    </source>
</evidence>
<dbReference type="GO" id="GO:0005737">
    <property type="term" value="C:cytoplasm"/>
    <property type="evidence" value="ECO:0007669"/>
    <property type="project" value="UniProtKB-SubCell"/>
</dbReference>
<dbReference type="GeneTree" id="ENSGT00940000157796"/>
<evidence type="ECO:0000313" key="15">
    <source>
        <dbReference type="Ensembl" id="ENSGEVP00005027298.1"/>
    </source>
</evidence>
<dbReference type="SUPFAM" id="SSF52016">
    <property type="entry name" value="LeuD/IlvD-like"/>
    <property type="match status" value="1"/>
</dbReference>
<dbReference type="Gene3D" id="6.10.190.10">
    <property type="match status" value="1"/>
</dbReference>
<evidence type="ECO:0000256" key="11">
    <source>
        <dbReference type="ARBA" id="ARBA00023004"/>
    </source>
</evidence>
<evidence type="ECO:0000256" key="8">
    <source>
        <dbReference type="ARBA" id="ARBA00022723"/>
    </source>
</evidence>
<name>A0A8C4YMR3_9SAUR</name>
<dbReference type="InterPro" id="IPR015928">
    <property type="entry name" value="Aconitase/3IPM_dehydase_swvl"/>
</dbReference>
<evidence type="ECO:0000256" key="12">
    <source>
        <dbReference type="ARBA" id="ARBA00023014"/>
    </source>
</evidence>
<dbReference type="GO" id="GO:0051539">
    <property type="term" value="F:4 iron, 4 sulfur cluster binding"/>
    <property type="evidence" value="ECO:0007669"/>
    <property type="project" value="UniProtKB-KW"/>
</dbReference>
<dbReference type="GO" id="GO:0046872">
    <property type="term" value="F:metal ion binding"/>
    <property type="evidence" value="ECO:0007669"/>
    <property type="project" value="UniProtKB-KW"/>
</dbReference>
<dbReference type="SUPFAM" id="SSF53732">
    <property type="entry name" value="Aconitase iron-sulfur domain"/>
    <property type="match status" value="1"/>
</dbReference>
<comment type="similarity">
    <text evidence="4">Belongs to the aconitase/IPM isomerase family.</text>
</comment>
<evidence type="ECO:0000313" key="16">
    <source>
        <dbReference type="Proteomes" id="UP000694390"/>
    </source>
</evidence>
<gene>
    <name evidence="15" type="primary">IREB2</name>
</gene>
<keyword evidence="7" id="KW-0963">Cytoplasm</keyword>
<accession>A0A8C4YMR3</accession>
<feature type="domain" description="Aconitase/3-isopropylmalate dehydratase large subunit alpha/beta/alpha" evidence="13">
    <location>
        <begin position="73"/>
        <end position="326"/>
    </location>
</feature>
<dbReference type="OrthoDB" id="2279155at2759"/>
<comment type="function">
    <text evidence="2">RNA-binding protein that binds to iron-responsive elements (IRES), which are stem-loop structures found in the 5'-UTR of ferritin, and delta aminolevulinic acid synthase mRNAs, and in the 3'-UTR of transferrin receptor mRNA. Binding to the IRE element in ferritin results in the repression of its mRNA translation. Binding of the protein to the transferrin receptor mRNA inhibits the degradation of this otherwise rapidly degraded mRNA.</text>
</comment>
<dbReference type="CDD" id="cd01586">
    <property type="entry name" value="AcnA_IRP"/>
    <property type="match status" value="1"/>
</dbReference>
<dbReference type="Pfam" id="PF00330">
    <property type="entry name" value="Aconitase"/>
    <property type="match status" value="1"/>
</dbReference>
<dbReference type="InterPro" id="IPR036008">
    <property type="entry name" value="Aconitase_4Fe-4S_dom"/>
</dbReference>